<proteinExistence type="predicted"/>
<accession>A0A6N6N4E0</accession>
<dbReference type="Proteomes" id="UP000438699">
    <property type="component" value="Unassembled WGS sequence"/>
</dbReference>
<organism evidence="2 3">
    <name type="scientific">Pseudodesulfovibrio senegalensis</name>
    <dbReference type="NCBI Taxonomy" id="1721087"/>
    <lineage>
        <taxon>Bacteria</taxon>
        <taxon>Pseudomonadati</taxon>
        <taxon>Thermodesulfobacteriota</taxon>
        <taxon>Desulfovibrionia</taxon>
        <taxon>Desulfovibrionales</taxon>
        <taxon>Desulfovibrionaceae</taxon>
    </lineage>
</organism>
<dbReference type="InterPro" id="IPR029016">
    <property type="entry name" value="GAF-like_dom_sf"/>
</dbReference>
<sequence length="186" mass="20667">MSPQRLYKSIYDIARTINSSLEPSKVLAAIAEQVTRAMNAKGCFIRLLDARGEMLLPGAYHGLSDRYAEKGPVQVEKSRLDQEVLEGKIVTIADVRTDDRFQYPAEAEAEGLVSLVVVPLTVGGERVVGVLRVYSDAAREFDSEELDFLSCIADLSGLALENARMYKALKRASELANEFNYRVFED</sequence>
<dbReference type="OrthoDB" id="9765588at2"/>
<dbReference type="SUPFAM" id="SSF55781">
    <property type="entry name" value="GAF domain-like"/>
    <property type="match status" value="1"/>
</dbReference>
<gene>
    <name evidence="2" type="ORF">F8A88_00620</name>
</gene>
<evidence type="ECO:0000313" key="2">
    <source>
        <dbReference type="EMBL" id="KAB1442813.1"/>
    </source>
</evidence>
<evidence type="ECO:0000259" key="1">
    <source>
        <dbReference type="SMART" id="SM00065"/>
    </source>
</evidence>
<evidence type="ECO:0000313" key="3">
    <source>
        <dbReference type="Proteomes" id="UP000438699"/>
    </source>
</evidence>
<dbReference type="EMBL" id="WAIE01000001">
    <property type="protein sequence ID" value="KAB1442813.1"/>
    <property type="molecule type" value="Genomic_DNA"/>
</dbReference>
<dbReference type="InterPro" id="IPR003018">
    <property type="entry name" value="GAF"/>
</dbReference>
<name>A0A6N6N4E0_9BACT</name>
<dbReference type="RefSeq" id="WP_151149004.1">
    <property type="nucleotide sequence ID" value="NZ_WAIE01000001.1"/>
</dbReference>
<keyword evidence="3" id="KW-1185">Reference proteome</keyword>
<reference evidence="2 3" key="1">
    <citation type="journal article" date="2017" name="Int. J. Syst. Evol. Microbiol.">
        <title>Desulfovibrio senegalensis sp. nov., a mesophilic sulfate reducer isolated from marine sediment.</title>
        <authorList>
            <person name="Thioye A."/>
            <person name="Gam Z.B.A."/>
            <person name="Mbengue M."/>
            <person name="Cayol J.L."/>
            <person name="Joseph-Bartoli M."/>
            <person name="Toure-Kane C."/>
            <person name="Labat M."/>
        </authorList>
    </citation>
    <scope>NUCLEOTIDE SEQUENCE [LARGE SCALE GENOMIC DNA]</scope>
    <source>
        <strain evidence="2 3">DSM 101509</strain>
    </source>
</reference>
<comment type="caution">
    <text evidence="2">The sequence shown here is derived from an EMBL/GenBank/DDBJ whole genome shotgun (WGS) entry which is preliminary data.</text>
</comment>
<dbReference type="SMART" id="SM00065">
    <property type="entry name" value="GAF"/>
    <property type="match status" value="1"/>
</dbReference>
<dbReference type="AlphaFoldDB" id="A0A6N6N4E0"/>
<dbReference type="Gene3D" id="3.30.450.40">
    <property type="match status" value="1"/>
</dbReference>
<protein>
    <submittedName>
        <fullName evidence="2">GAF domain-containing protein</fullName>
    </submittedName>
</protein>
<feature type="domain" description="GAF" evidence="1">
    <location>
        <begin position="22"/>
        <end position="170"/>
    </location>
</feature>
<dbReference type="Pfam" id="PF13185">
    <property type="entry name" value="GAF_2"/>
    <property type="match status" value="1"/>
</dbReference>